<feature type="region of interest" description="Disordered" evidence="1">
    <location>
        <begin position="1"/>
        <end position="145"/>
    </location>
</feature>
<sequence length="145" mass="16510">RETSNHRTKTRRPELDRRSNVGPRPERGASLQSLCNDGDWPSGARRNEEGTRRWNREKERIVVEEKREEGRGLEATDLLPGGLGQAHKVVLTRHGPPAGQDPAREGKQQKKEKTSTHRGTNTGRTERGRRKRTRQEKRKPGSVPV</sequence>
<reference evidence="2" key="1">
    <citation type="submission" date="2021-10" db="EMBL/GenBank/DDBJ databases">
        <title>Melipona bicolor Genome sequencing and assembly.</title>
        <authorList>
            <person name="Araujo N.S."/>
            <person name="Arias M.C."/>
        </authorList>
    </citation>
    <scope>NUCLEOTIDE SEQUENCE</scope>
    <source>
        <strain evidence="2">USP_2M_L1-L4_2017</strain>
        <tissue evidence="2">Whole body</tissue>
    </source>
</reference>
<feature type="compositionally biased region" description="Basic residues" evidence="1">
    <location>
        <begin position="127"/>
        <end position="137"/>
    </location>
</feature>
<evidence type="ECO:0000256" key="1">
    <source>
        <dbReference type="SAM" id="MobiDB-lite"/>
    </source>
</evidence>
<accession>A0AA40GBN9</accession>
<comment type="caution">
    <text evidence="2">The sequence shown here is derived from an EMBL/GenBank/DDBJ whole genome shotgun (WGS) entry which is preliminary data.</text>
</comment>
<name>A0AA40GBN9_9HYME</name>
<dbReference type="AlphaFoldDB" id="A0AA40GBN9"/>
<feature type="compositionally biased region" description="Basic and acidic residues" evidence="1">
    <location>
        <begin position="1"/>
        <end position="27"/>
    </location>
</feature>
<feature type="compositionally biased region" description="Basic and acidic residues" evidence="1">
    <location>
        <begin position="102"/>
        <end position="115"/>
    </location>
</feature>
<organism evidence="2 3">
    <name type="scientific">Melipona bicolor</name>
    <dbReference type="NCBI Taxonomy" id="60889"/>
    <lineage>
        <taxon>Eukaryota</taxon>
        <taxon>Metazoa</taxon>
        <taxon>Ecdysozoa</taxon>
        <taxon>Arthropoda</taxon>
        <taxon>Hexapoda</taxon>
        <taxon>Insecta</taxon>
        <taxon>Pterygota</taxon>
        <taxon>Neoptera</taxon>
        <taxon>Endopterygota</taxon>
        <taxon>Hymenoptera</taxon>
        <taxon>Apocrita</taxon>
        <taxon>Aculeata</taxon>
        <taxon>Apoidea</taxon>
        <taxon>Anthophila</taxon>
        <taxon>Apidae</taxon>
        <taxon>Melipona</taxon>
    </lineage>
</organism>
<evidence type="ECO:0000313" key="3">
    <source>
        <dbReference type="Proteomes" id="UP001177670"/>
    </source>
</evidence>
<feature type="compositionally biased region" description="Basic and acidic residues" evidence="1">
    <location>
        <begin position="45"/>
        <end position="74"/>
    </location>
</feature>
<keyword evidence="3" id="KW-1185">Reference proteome</keyword>
<dbReference type="Proteomes" id="UP001177670">
    <property type="component" value="Unassembled WGS sequence"/>
</dbReference>
<evidence type="ECO:0000313" key="2">
    <source>
        <dbReference type="EMBL" id="KAK1134798.1"/>
    </source>
</evidence>
<proteinExistence type="predicted"/>
<feature type="non-terminal residue" evidence="2">
    <location>
        <position position="1"/>
    </location>
</feature>
<dbReference type="EMBL" id="JAHYIQ010000002">
    <property type="protein sequence ID" value="KAK1134798.1"/>
    <property type="molecule type" value="Genomic_DNA"/>
</dbReference>
<gene>
    <name evidence="2" type="ORF">K0M31_007569</name>
</gene>
<protein>
    <submittedName>
        <fullName evidence="2">Uncharacterized protein</fullName>
    </submittedName>
</protein>